<reference evidence="1" key="1">
    <citation type="submission" date="2022-12" db="EMBL/GenBank/DDBJ databases">
        <authorList>
            <person name="Petersen C."/>
        </authorList>
    </citation>
    <scope>NUCLEOTIDE SEQUENCE</scope>
    <source>
        <strain evidence="1">IBT 35675</strain>
    </source>
</reference>
<protein>
    <submittedName>
        <fullName evidence="1">Uncharacterized protein</fullName>
    </submittedName>
</protein>
<gene>
    <name evidence="1" type="ORF">N7541_000698</name>
</gene>
<proteinExistence type="predicted"/>
<evidence type="ECO:0000313" key="2">
    <source>
        <dbReference type="Proteomes" id="UP001148299"/>
    </source>
</evidence>
<sequence>MDTEMKDVQPLPLSSPPVTTLDRIERAFGHSRINEASARWIVNSVILDAYETTTLTIKNSQPLSVQCERGYRFGPVTLNHRKVVLPGRPDYSVWYGESEALCLNVLVVEAKGQIRGTNPTPQLIAYMGCIHQARKYEGKRNCGVYGMAYTGYSWHFLKTSDDSSGQNFPSLAFGLI</sequence>
<keyword evidence="2" id="KW-1185">Reference proteome</keyword>
<organism evidence="1 2">
    <name type="scientific">Penicillium brevicompactum</name>
    <dbReference type="NCBI Taxonomy" id="5074"/>
    <lineage>
        <taxon>Eukaryota</taxon>
        <taxon>Fungi</taxon>
        <taxon>Dikarya</taxon>
        <taxon>Ascomycota</taxon>
        <taxon>Pezizomycotina</taxon>
        <taxon>Eurotiomycetes</taxon>
        <taxon>Eurotiomycetidae</taxon>
        <taxon>Eurotiales</taxon>
        <taxon>Aspergillaceae</taxon>
        <taxon>Penicillium</taxon>
    </lineage>
</organism>
<comment type="caution">
    <text evidence="1">The sequence shown here is derived from an EMBL/GenBank/DDBJ whole genome shotgun (WGS) entry which is preliminary data.</text>
</comment>
<dbReference type="AlphaFoldDB" id="A0A9W9RUM7"/>
<evidence type="ECO:0000313" key="1">
    <source>
        <dbReference type="EMBL" id="KAJ5366757.1"/>
    </source>
</evidence>
<name>A0A9W9RUM7_PENBR</name>
<reference evidence="1" key="2">
    <citation type="journal article" date="2023" name="IMA Fungus">
        <title>Comparative genomic study of the Penicillium genus elucidates a diverse pangenome and 15 lateral gene transfer events.</title>
        <authorList>
            <person name="Petersen C."/>
            <person name="Sorensen T."/>
            <person name="Nielsen M.R."/>
            <person name="Sondergaard T.E."/>
            <person name="Sorensen J.L."/>
            <person name="Fitzpatrick D.A."/>
            <person name="Frisvad J.C."/>
            <person name="Nielsen K.L."/>
        </authorList>
    </citation>
    <scope>NUCLEOTIDE SEQUENCE</scope>
    <source>
        <strain evidence="1">IBT 35675</strain>
    </source>
</reference>
<dbReference type="EMBL" id="JAPZBR010000001">
    <property type="protein sequence ID" value="KAJ5366757.1"/>
    <property type="molecule type" value="Genomic_DNA"/>
</dbReference>
<accession>A0A9W9RUM7</accession>
<dbReference type="Proteomes" id="UP001148299">
    <property type="component" value="Unassembled WGS sequence"/>
</dbReference>